<evidence type="ECO:0000313" key="1">
    <source>
        <dbReference type="EMBL" id="MBW0477525.1"/>
    </source>
</evidence>
<reference evidence="1" key="1">
    <citation type="submission" date="2021-03" db="EMBL/GenBank/DDBJ databases">
        <title>Draft genome sequence of rust myrtle Austropuccinia psidii MF-1, a brazilian biotype.</title>
        <authorList>
            <person name="Quecine M.C."/>
            <person name="Pachon D.M.R."/>
            <person name="Bonatelli M.L."/>
            <person name="Correr F.H."/>
            <person name="Franceschini L.M."/>
            <person name="Leite T.F."/>
            <person name="Margarido G.R.A."/>
            <person name="Almeida C.A."/>
            <person name="Ferrarezi J.A."/>
            <person name="Labate C.A."/>
        </authorList>
    </citation>
    <scope>NUCLEOTIDE SEQUENCE</scope>
    <source>
        <strain evidence="1">MF-1</strain>
    </source>
</reference>
<feature type="non-terminal residue" evidence="1">
    <location>
        <position position="53"/>
    </location>
</feature>
<sequence length="53" mass="6215">MTVRQIVMIIKVLNSNKRDLLLWNSGGERCLKPWVQSYQLGSSNKSYNTLRFK</sequence>
<organism evidence="1 2">
    <name type="scientific">Austropuccinia psidii MF-1</name>
    <dbReference type="NCBI Taxonomy" id="1389203"/>
    <lineage>
        <taxon>Eukaryota</taxon>
        <taxon>Fungi</taxon>
        <taxon>Dikarya</taxon>
        <taxon>Basidiomycota</taxon>
        <taxon>Pucciniomycotina</taxon>
        <taxon>Pucciniomycetes</taxon>
        <taxon>Pucciniales</taxon>
        <taxon>Sphaerophragmiaceae</taxon>
        <taxon>Austropuccinia</taxon>
    </lineage>
</organism>
<comment type="caution">
    <text evidence="1">The sequence shown here is derived from an EMBL/GenBank/DDBJ whole genome shotgun (WGS) entry which is preliminary data.</text>
</comment>
<dbReference type="Proteomes" id="UP000765509">
    <property type="component" value="Unassembled WGS sequence"/>
</dbReference>
<dbReference type="EMBL" id="AVOT02004844">
    <property type="protein sequence ID" value="MBW0477525.1"/>
    <property type="molecule type" value="Genomic_DNA"/>
</dbReference>
<keyword evidence="2" id="KW-1185">Reference proteome</keyword>
<accession>A0A9Q3C7E7</accession>
<dbReference type="AlphaFoldDB" id="A0A9Q3C7E7"/>
<evidence type="ECO:0000313" key="2">
    <source>
        <dbReference type="Proteomes" id="UP000765509"/>
    </source>
</evidence>
<protein>
    <submittedName>
        <fullName evidence="1">Uncharacterized protein</fullName>
    </submittedName>
</protein>
<proteinExistence type="predicted"/>
<name>A0A9Q3C7E7_9BASI</name>
<gene>
    <name evidence="1" type="ORF">O181_017240</name>
</gene>